<evidence type="ECO:0000256" key="6">
    <source>
        <dbReference type="ARBA" id="ARBA00022692"/>
    </source>
</evidence>
<dbReference type="PROSITE" id="PS01151">
    <property type="entry name" value="FIMBRIAL_USHER"/>
    <property type="match status" value="1"/>
</dbReference>
<protein>
    <submittedName>
        <fullName evidence="14">Outer membrane usher protein fimD</fullName>
    </submittedName>
</protein>
<dbReference type="Gene3D" id="2.60.40.3110">
    <property type="match status" value="1"/>
</dbReference>
<keyword evidence="5 10" id="KW-1029">Fimbrium biogenesis</keyword>
<keyword evidence="3 10" id="KW-0813">Transport</keyword>
<dbReference type="Proteomes" id="UP000270487">
    <property type="component" value="Chromosome"/>
</dbReference>
<evidence type="ECO:0000256" key="4">
    <source>
        <dbReference type="ARBA" id="ARBA00022452"/>
    </source>
</evidence>
<feature type="domain" description="PapC-like C-terminal" evidence="12">
    <location>
        <begin position="776"/>
        <end position="842"/>
    </location>
</feature>
<keyword evidence="9 10" id="KW-0998">Cell outer membrane</keyword>
<dbReference type="GO" id="GO:0009297">
    <property type="term" value="P:pilus assembly"/>
    <property type="evidence" value="ECO:0007669"/>
    <property type="project" value="InterPro"/>
</dbReference>
<dbReference type="InterPro" id="IPR042186">
    <property type="entry name" value="FimD_plug_dom"/>
</dbReference>
<organism evidence="14 15">
    <name type="scientific">Serratia fonticola</name>
    <dbReference type="NCBI Taxonomy" id="47917"/>
    <lineage>
        <taxon>Bacteria</taxon>
        <taxon>Pseudomonadati</taxon>
        <taxon>Pseudomonadota</taxon>
        <taxon>Gammaproteobacteria</taxon>
        <taxon>Enterobacterales</taxon>
        <taxon>Yersiniaceae</taxon>
        <taxon>Serratia</taxon>
    </lineage>
</organism>
<dbReference type="InterPro" id="IPR000015">
    <property type="entry name" value="Fimb_usher"/>
</dbReference>
<evidence type="ECO:0000256" key="7">
    <source>
        <dbReference type="ARBA" id="ARBA00022729"/>
    </source>
</evidence>
<feature type="signal peptide" evidence="11">
    <location>
        <begin position="1"/>
        <end position="28"/>
    </location>
</feature>
<evidence type="ECO:0000313" key="14">
    <source>
        <dbReference type="EMBL" id="VEI61987.1"/>
    </source>
</evidence>
<dbReference type="InterPro" id="IPR037224">
    <property type="entry name" value="PapC_N_sf"/>
</dbReference>
<feature type="chain" id="PRO_5018692307" evidence="11">
    <location>
        <begin position="29"/>
        <end position="863"/>
    </location>
</feature>
<keyword evidence="8 10" id="KW-0472">Membrane</keyword>
<evidence type="ECO:0000256" key="9">
    <source>
        <dbReference type="ARBA" id="ARBA00023237"/>
    </source>
</evidence>
<dbReference type="InterPro" id="IPR025949">
    <property type="entry name" value="PapC-like_C"/>
</dbReference>
<comment type="similarity">
    <text evidence="2 10">Belongs to the fimbrial export usher family.</text>
</comment>
<evidence type="ECO:0000313" key="15">
    <source>
        <dbReference type="Proteomes" id="UP000270487"/>
    </source>
</evidence>
<dbReference type="Pfam" id="PF00577">
    <property type="entry name" value="Usher"/>
    <property type="match status" value="1"/>
</dbReference>
<evidence type="ECO:0000256" key="1">
    <source>
        <dbReference type="ARBA" id="ARBA00004571"/>
    </source>
</evidence>
<dbReference type="Gene3D" id="3.10.20.410">
    <property type="match status" value="1"/>
</dbReference>
<dbReference type="Gene3D" id="2.60.40.2070">
    <property type="match status" value="1"/>
</dbReference>
<dbReference type="InterPro" id="IPR043142">
    <property type="entry name" value="PapC-like_C_sf"/>
</dbReference>
<dbReference type="PANTHER" id="PTHR30451">
    <property type="entry name" value="OUTER MEMBRANE USHER PROTEIN"/>
    <property type="match status" value="1"/>
</dbReference>
<reference evidence="14 15" key="1">
    <citation type="submission" date="2018-12" db="EMBL/GenBank/DDBJ databases">
        <authorList>
            <consortium name="Pathogen Informatics"/>
        </authorList>
    </citation>
    <scope>NUCLEOTIDE SEQUENCE [LARGE SCALE GENOMIC DNA]</scope>
    <source>
        <strain evidence="14 15">NCTC13193</strain>
    </source>
</reference>
<evidence type="ECO:0000256" key="11">
    <source>
        <dbReference type="SAM" id="SignalP"/>
    </source>
</evidence>
<dbReference type="Gene3D" id="2.60.40.2610">
    <property type="entry name" value="Outer membrane usher protein FimD, plug domain"/>
    <property type="match status" value="1"/>
</dbReference>
<feature type="domain" description="PapC N-terminal" evidence="13">
    <location>
        <begin position="31"/>
        <end position="178"/>
    </location>
</feature>
<dbReference type="Pfam" id="PF13954">
    <property type="entry name" value="PapC_N"/>
    <property type="match status" value="1"/>
</dbReference>
<gene>
    <name evidence="14" type="primary">fimD_1</name>
    <name evidence="14" type="ORF">NCTC13193_00136</name>
</gene>
<dbReference type="InterPro" id="IPR018030">
    <property type="entry name" value="Fimbrial_membr_usher_CS"/>
</dbReference>
<comment type="subcellular location">
    <subcellularLocation>
        <location evidence="1 10">Cell outer membrane</location>
        <topology evidence="1 10">Multi-pass membrane protein</topology>
    </subcellularLocation>
</comment>
<dbReference type="InterPro" id="IPR025885">
    <property type="entry name" value="PapC_N"/>
</dbReference>
<dbReference type="GO" id="GO:0009279">
    <property type="term" value="C:cell outer membrane"/>
    <property type="evidence" value="ECO:0007669"/>
    <property type="project" value="UniProtKB-SubCell"/>
</dbReference>
<accession>A0A3S4WZ39</accession>
<evidence type="ECO:0000259" key="12">
    <source>
        <dbReference type="Pfam" id="PF13953"/>
    </source>
</evidence>
<evidence type="ECO:0000256" key="3">
    <source>
        <dbReference type="ARBA" id="ARBA00022448"/>
    </source>
</evidence>
<dbReference type="PANTHER" id="PTHR30451:SF21">
    <property type="entry name" value="FIMBRIAL USHER DOMAIN-CONTAINING PROTEIN YDET-RELATED"/>
    <property type="match status" value="1"/>
</dbReference>
<evidence type="ECO:0000256" key="8">
    <source>
        <dbReference type="ARBA" id="ARBA00023136"/>
    </source>
</evidence>
<sequence length="863" mass="92556">MKIHPLALALSPLLVGSALIAGTSPAWGRDYFDPALLSLGGGLEAVTDLSAFESAGQTPPGTYLVTVLVNRSERGQYRVVFTPGDKGQVSPELTPAFLAEMGINTSALPTFGGLPVDKPVSDLTTLIPDAQVHFDFQQQRLELSIPQVAMKPDASSVVNPALWDQGMSAFLLNYTLNGGRSRQDGQWGQSTSEQSNLFLGLHSGLNWQAWRLRSDMTYTYNNSRTGYGDTQHNQQTRFSNTYLQRDIQAWRSDVLAGENNTGNDVFDSIPFRGVKLSSSEDMLPLSLRGFAPVISGIAQSNARVTVSQNGNVVYQAYVAPGPFRINDLYQTGQGGDLTVTVTEADGSVRTWTQAFSALPVMQRPGGLKYELTAGRYNGGITTGSREAHFALGTLIYGLPHDITLYGGGLIAEKYASAVAGSGISLGDFGAMSADVTLSSARMYDERQSGQSYRVRYAKSLLSTGTSVDLTAYRYSTRHYYNFADFNNSGYQLSEGQVPWALARQRSDFQVRVTQQLGDFGSLYLSGVRSDYWGDEQVNNTLSAGYTGSWHGVSYGLAYSVDRIKSDGDWPQNRQLAFNMQVPFSLFSAQPALNRSYASYQMTHDSEGRVRQQVGVSGSAAEDRLSYSLMQGWSNNNQSGNGGSTSNLNLGWQGSQGMVSAGYSHSSRYNSLNVSGNGGLVVHPNGVTLSQQLGTSVAVVRAPGAAGVSVMNGGVRTDSRGYAVVPYLSPYQNNTVSLNPSTLPEDVDLPQSSANVYPTKGAVVAATFTPRTGYQALITLTQAGIPAPFGTLVTLDGEGTEINSGIVGDAGQVYLSGLPEQGKLRAAWGRGTAQQCLAHFNLSKAAVSANNPVRMLNVQCEEGQ</sequence>
<dbReference type="Pfam" id="PF13953">
    <property type="entry name" value="PapC_C"/>
    <property type="match status" value="1"/>
</dbReference>
<dbReference type="EMBL" id="LR134492">
    <property type="protein sequence ID" value="VEI61987.1"/>
    <property type="molecule type" value="Genomic_DNA"/>
</dbReference>
<dbReference type="AlphaFoldDB" id="A0A3S4WZ39"/>
<evidence type="ECO:0000256" key="10">
    <source>
        <dbReference type="RuleBase" id="RU003884"/>
    </source>
</evidence>
<dbReference type="RefSeq" id="WP_141130899.1">
    <property type="nucleotide sequence ID" value="NZ_JBCHKL010000008.1"/>
</dbReference>
<keyword evidence="4" id="KW-1134">Transmembrane beta strand</keyword>
<keyword evidence="6 10" id="KW-0812">Transmembrane</keyword>
<evidence type="ECO:0000256" key="5">
    <source>
        <dbReference type="ARBA" id="ARBA00022558"/>
    </source>
</evidence>
<dbReference type="FunFam" id="2.60.40.3110:FF:000001">
    <property type="entry name" value="Putative fimbrial outer membrane usher"/>
    <property type="match status" value="1"/>
</dbReference>
<dbReference type="FunFam" id="2.60.40.2610:FF:000001">
    <property type="entry name" value="Outer membrane fimbrial usher protein"/>
    <property type="match status" value="1"/>
</dbReference>
<dbReference type="GO" id="GO:0015473">
    <property type="term" value="F:fimbrial usher porin activity"/>
    <property type="evidence" value="ECO:0007669"/>
    <property type="project" value="InterPro"/>
</dbReference>
<name>A0A3S4WZ39_SERFO</name>
<keyword evidence="7 11" id="KW-0732">Signal</keyword>
<evidence type="ECO:0000259" key="13">
    <source>
        <dbReference type="Pfam" id="PF13954"/>
    </source>
</evidence>
<evidence type="ECO:0000256" key="2">
    <source>
        <dbReference type="ARBA" id="ARBA00008064"/>
    </source>
</evidence>
<proteinExistence type="inferred from homology"/>
<dbReference type="SUPFAM" id="SSF141729">
    <property type="entry name" value="FimD N-terminal domain-like"/>
    <property type="match status" value="1"/>
</dbReference>